<name>A0ABT7SUP7_9ALTE</name>
<dbReference type="NCBIfam" id="NF009557">
    <property type="entry name" value="PRK13009.1"/>
    <property type="match status" value="1"/>
</dbReference>
<evidence type="ECO:0000256" key="2">
    <source>
        <dbReference type="ARBA" id="ARBA00006746"/>
    </source>
</evidence>
<dbReference type="Pfam" id="PF07687">
    <property type="entry name" value="M20_dimer"/>
    <property type="match status" value="1"/>
</dbReference>
<dbReference type="EC" id="3.5.1.18" evidence="4 15"/>
<keyword evidence="7 15" id="KW-0479">Metal-binding</keyword>
<evidence type="ECO:0000256" key="11">
    <source>
        <dbReference type="ARBA" id="ARBA00023154"/>
    </source>
</evidence>
<feature type="binding site" evidence="15">
    <location>
        <position position="362"/>
    </location>
    <ligand>
        <name>Zn(2+)</name>
        <dbReference type="ChEBI" id="CHEBI:29105"/>
        <label>2</label>
    </ligand>
</feature>
<gene>
    <name evidence="15 17" type="primary">dapE</name>
    <name evidence="17" type="ORF">QTP81_03810</name>
</gene>
<dbReference type="InterPro" id="IPR002933">
    <property type="entry name" value="Peptidase_M20"/>
</dbReference>
<comment type="caution">
    <text evidence="17">The sequence shown here is derived from an EMBL/GenBank/DDBJ whole genome shotgun (WGS) entry which is preliminary data.</text>
</comment>
<evidence type="ECO:0000256" key="9">
    <source>
        <dbReference type="ARBA" id="ARBA00022833"/>
    </source>
</evidence>
<comment type="catalytic activity">
    <reaction evidence="14 15">
        <text>N-succinyl-(2S,6S)-2,6-diaminopimelate + H2O = (2S,6S)-2,6-diaminopimelate + succinate</text>
        <dbReference type="Rhea" id="RHEA:22608"/>
        <dbReference type="ChEBI" id="CHEBI:15377"/>
        <dbReference type="ChEBI" id="CHEBI:30031"/>
        <dbReference type="ChEBI" id="CHEBI:57609"/>
        <dbReference type="ChEBI" id="CHEBI:58087"/>
        <dbReference type="EC" id="3.5.1.18"/>
    </reaction>
</comment>
<evidence type="ECO:0000256" key="3">
    <source>
        <dbReference type="ARBA" id="ARBA00011738"/>
    </source>
</evidence>
<feature type="binding site" evidence="15">
    <location>
        <position position="109"/>
    </location>
    <ligand>
        <name>Zn(2+)</name>
        <dbReference type="ChEBI" id="CHEBI:29105"/>
        <label>1</label>
    </ligand>
</feature>
<dbReference type="EMBL" id="JAUCBP010000002">
    <property type="protein sequence ID" value="MDM7859729.1"/>
    <property type="molecule type" value="Genomic_DNA"/>
</dbReference>
<keyword evidence="9 15" id="KW-0862">Zinc</keyword>
<evidence type="ECO:0000256" key="8">
    <source>
        <dbReference type="ARBA" id="ARBA00022801"/>
    </source>
</evidence>
<feature type="binding site" evidence="15">
    <location>
        <position position="76"/>
    </location>
    <ligand>
        <name>Zn(2+)</name>
        <dbReference type="ChEBI" id="CHEBI:29105"/>
        <label>1</label>
    </ligand>
</feature>
<evidence type="ECO:0000256" key="1">
    <source>
        <dbReference type="ARBA" id="ARBA00005130"/>
    </source>
</evidence>
<dbReference type="InterPro" id="IPR005941">
    <property type="entry name" value="DapE_proteobac"/>
</dbReference>
<evidence type="ECO:0000259" key="16">
    <source>
        <dbReference type="Pfam" id="PF07687"/>
    </source>
</evidence>
<evidence type="ECO:0000256" key="4">
    <source>
        <dbReference type="ARBA" id="ARBA00011921"/>
    </source>
</evidence>
<evidence type="ECO:0000256" key="13">
    <source>
        <dbReference type="ARBA" id="ARBA00031891"/>
    </source>
</evidence>
<feature type="active site" evidence="15">
    <location>
        <position position="78"/>
    </location>
</feature>
<evidence type="ECO:0000256" key="7">
    <source>
        <dbReference type="ARBA" id="ARBA00022723"/>
    </source>
</evidence>
<accession>A0ABT7SUP7</accession>
<comment type="similarity">
    <text evidence="2 15">Belongs to the peptidase M20A family. DapE subfamily.</text>
</comment>
<dbReference type="Gene3D" id="3.40.630.10">
    <property type="entry name" value="Zn peptidases"/>
    <property type="match status" value="2"/>
</dbReference>
<comment type="function">
    <text evidence="15">Catalyzes the hydrolysis of N-succinyl-L,L-diaminopimelic acid (SDAP), forming succinate and LL-2,6-diaminopimelate (DAP), an intermediate involved in the bacterial biosynthesis of lysine and meso-diaminopimelic acid, an essential component of bacterial cell walls.</text>
</comment>
<feature type="active site" description="Proton acceptor" evidence="15">
    <location>
        <position position="143"/>
    </location>
</feature>
<dbReference type="InterPro" id="IPR001261">
    <property type="entry name" value="ArgE/DapE_CS"/>
</dbReference>
<evidence type="ECO:0000313" key="18">
    <source>
        <dbReference type="Proteomes" id="UP001234343"/>
    </source>
</evidence>
<dbReference type="InterPro" id="IPR036264">
    <property type="entry name" value="Bact_exopeptidase_dim_dom"/>
</dbReference>
<evidence type="ECO:0000256" key="6">
    <source>
        <dbReference type="ARBA" id="ARBA00022605"/>
    </source>
</evidence>
<sequence length="390" mass="41969">MSVTQPNPQLRSNALCIAEALIARPSITPDDAGCQHFLRTRLERLGFNCITLEVNGVTNLIARIGNGERHIAFNGHTDVVPPGDLNRWNTDPFTPVLHAGRLYGRGAADMKTGLAAMLAACEAFDWRSLASELSFWWLITSDEEGEAEHGSLAIQQYLQSQGVELSSVLIAEPTAATQAGDCIKVGRRGSLSARVNIQGRQGHVAYPKQTINAALQGAKIAMALSEIEFAPGSVDFPGTTLQVTQIDSGTHVDNLVPGRASVAFNVRYASDFNETSLKALLTDAISTVGADVDVQWERLCEAYLSNPTGGENCLINIAEAAIFEHSGRFPVLSTAGGTSDGRFFATEGTQVIEIGVSNRTIHQANESIAIDDLEQLTAIFIRILPQWLGR</sequence>
<keyword evidence="6 15" id="KW-0028">Amino-acid biosynthesis</keyword>
<evidence type="ECO:0000313" key="17">
    <source>
        <dbReference type="EMBL" id="MDM7859729.1"/>
    </source>
</evidence>
<dbReference type="HAMAP" id="MF_01690">
    <property type="entry name" value="DapE"/>
    <property type="match status" value="1"/>
</dbReference>
<feature type="domain" description="Peptidase M20 dimerisation" evidence="16">
    <location>
        <begin position="185"/>
        <end position="289"/>
    </location>
</feature>
<evidence type="ECO:0000256" key="12">
    <source>
        <dbReference type="ARBA" id="ARBA00023285"/>
    </source>
</evidence>
<evidence type="ECO:0000256" key="14">
    <source>
        <dbReference type="ARBA" id="ARBA00051301"/>
    </source>
</evidence>
<dbReference type="PROSITE" id="PS00758">
    <property type="entry name" value="ARGE_DAPE_CPG2_1"/>
    <property type="match status" value="1"/>
</dbReference>
<dbReference type="PANTHER" id="PTHR43808:SF31">
    <property type="entry name" value="N-ACETYL-L-CITRULLINE DEACETYLASE"/>
    <property type="match status" value="1"/>
</dbReference>
<comment type="subunit">
    <text evidence="3 15">Homodimer.</text>
</comment>
<dbReference type="NCBIfam" id="TIGR01246">
    <property type="entry name" value="dapE_proteo"/>
    <property type="match status" value="1"/>
</dbReference>
<dbReference type="RefSeq" id="WP_289363824.1">
    <property type="nucleotide sequence ID" value="NZ_JAUCBP010000002.1"/>
</dbReference>
<dbReference type="Proteomes" id="UP001234343">
    <property type="component" value="Unassembled WGS sequence"/>
</dbReference>
<dbReference type="InterPro" id="IPR050072">
    <property type="entry name" value="Peptidase_M20A"/>
</dbReference>
<dbReference type="GO" id="GO:0009014">
    <property type="term" value="F:succinyl-diaminopimelate desuccinylase activity"/>
    <property type="evidence" value="ECO:0007669"/>
    <property type="project" value="UniProtKB-EC"/>
</dbReference>
<dbReference type="InterPro" id="IPR011650">
    <property type="entry name" value="Peptidase_M20_dimer"/>
</dbReference>
<organism evidence="17 18">
    <name type="scientific">Alteromonas arenosi</name>
    <dbReference type="NCBI Taxonomy" id="3055817"/>
    <lineage>
        <taxon>Bacteria</taxon>
        <taxon>Pseudomonadati</taxon>
        <taxon>Pseudomonadota</taxon>
        <taxon>Gammaproteobacteria</taxon>
        <taxon>Alteromonadales</taxon>
        <taxon>Alteromonadaceae</taxon>
        <taxon>Alteromonas/Salinimonas group</taxon>
        <taxon>Alteromonas</taxon>
    </lineage>
</organism>
<dbReference type="SUPFAM" id="SSF55031">
    <property type="entry name" value="Bacterial exopeptidase dimerisation domain"/>
    <property type="match status" value="1"/>
</dbReference>
<evidence type="ECO:0000256" key="15">
    <source>
        <dbReference type="HAMAP-Rule" id="MF_01690"/>
    </source>
</evidence>
<feature type="binding site" evidence="15">
    <location>
        <position position="172"/>
    </location>
    <ligand>
        <name>Zn(2+)</name>
        <dbReference type="ChEBI" id="CHEBI:29105"/>
        <label>1</label>
    </ligand>
</feature>
<comment type="pathway">
    <text evidence="1 15">Amino-acid biosynthesis; L-lysine biosynthesis via DAP pathway; LL-2,6-diaminopimelate from (S)-tetrahydrodipicolinate (succinylase route): step 3/3.</text>
</comment>
<keyword evidence="18" id="KW-1185">Reference proteome</keyword>
<keyword evidence="8 15" id="KW-0378">Hydrolase</keyword>
<feature type="binding site" evidence="15">
    <location>
        <position position="109"/>
    </location>
    <ligand>
        <name>Zn(2+)</name>
        <dbReference type="ChEBI" id="CHEBI:29105"/>
        <label>2</label>
    </ligand>
</feature>
<keyword evidence="10 15" id="KW-0220">Diaminopimelate biosynthesis</keyword>
<keyword evidence="12 15" id="KW-0170">Cobalt</keyword>
<feature type="binding site" evidence="15">
    <location>
        <position position="144"/>
    </location>
    <ligand>
        <name>Zn(2+)</name>
        <dbReference type="ChEBI" id="CHEBI:29105"/>
        <label>2</label>
    </ligand>
</feature>
<dbReference type="SUPFAM" id="SSF53187">
    <property type="entry name" value="Zn-dependent exopeptidases"/>
    <property type="match status" value="1"/>
</dbReference>
<comment type="cofactor">
    <cofactor evidence="15">
        <name>Zn(2+)</name>
        <dbReference type="ChEBI" id="CHEBI:29105"/>
    </cofactor>
    <cofactor evidence="15">
        <name>Co(2+)</name>
        <dbReference type="ChEBI" id="CHEBI:48828"/>
    </cofactor>
    <text evidence="15">Binds 2 Zn(2+) or Co(2+) ions per subunit.</text>
</comment>
<proteinExistence type="inferred from homology"/>
<evidence type="ECO:0000256" key="10">
    <source>
        <dbReference type="ARBA" id="ARBA00022915"/>
    </source>
</evidence>
<protein>
    <recommendedName>
        <fullName evidence="5 15">Succinyl-diaminopimelate desuccinylase</fullName>
        <shortName evidence="15">SDAP desuccinylase</shortName>
        <ecNumber evidence="4 15">3.5.1.18</ecNumber>
    </recommendedName>
    <alternativeName>
        <fullName evidence="13 15">N-succinyl-LL-2,6-diaminoheptanedioate amidohydrolase</fullName>
    </alternativeName>
</protein>
<dbReference type="PANTHER" id="PTHR43808">
    <property type="entry name" value="ACETYLORNITHINE DEACETYLASE"/>
    <property type="match status" value="1"/>
</dbReference>
<reference evidence="17 18" key="1">
    <citation type="submission" date="2023-06" db="EMBL/GenBank/DDBJ databases">
        <title>Alteromonas sp. ASW11-36 isolated from intertidal sand.</title>
        <authorList>
            <person name="Li Y."/>
        </authorList>
    </citation>
    <scope>NUCLEOTIDE SEQUENCE [LARGE SCALE GENOMIC DNA]</scope>
    <source>
        <strain evidence="17 18">ASW11-36</strain>
    </source>
</reference>
<keyword evidence="11 15" id="KW-0457">Lysine biosynthesis</keyword>
<dbReference type="Pfam" id="PF01546">
    <property type="entry name" value="Peptidase_M20"/>
    <property type="match status" value="1"/>
</dbReference>
<evidence type="ECO:0000256" key="5">
    <source>
        <dbReference type="ARBA" id="ARBA00022391"/>
    </source>
</evidence>